<evidence type="ECO:0000256" key="1">
    <source>
        <dbReference type="SAM" id="Phobius"/>
    </source>
</evidence>
<dbReference type="EMBL" id="LN554846">
    <property type="protein sequence ID" value="CED71511.1"/>
    <property type="molecule type" value="Genomic_DNA"/>
</dbReference>
<evidence type="ECO:0000313" key="2">
    <source>
        <dbReference type="EMBL" id="CED71511.1"/>
    </source>
</evidence>
<gene>
    <name evidence="2" type="ORF">AWOD_I_1436</name>
</gene>
<keyword evidence="1" id="KW-1133">Transmembrane helix</keyword>
<dbReference type="STRING" id="80852.AWOD_I_1436"/>
<feature type="transmembrane region" description="Helical" evidence="1">
    <location>
        <begin position="36"/>
        <end position="54"/>
    </location>
</feature>
<evidence type="ECO:0000313" key="3">
    <source>
        <dbReference type="Proteomes" id="UP000032427"/>
    </source>
</evidence>
<proteinExistence type="predicted"/>
<dbReference type="OrthoDB" id="5918480at2"/>
<dbReference type="GeneID" id="28540994"/>
<keyword evidence="1" id="KW-0472">Membrane</keyword>
<reference evidence="3" key="1">
    <citation type="submission" date="2014-09" db="EMBL/GenBank/DDBJ databases">
        <authorList>
            <person name="Hjerde E."/>
        </authorList>
    </citation>
    <scope>NUCLEOTIDE SEQUENCE [LARGE SCALE GENOMIC DNA]</scope>
    <source>
        <strain evidence="3">06/09/139</strain>
    </source>
</reference>
<organism evidence="2 3">
    <name type="scientific">Aliivibrio wodanis</name>
    <dbReference type="NCBI Taxonomy" id="80852"/>
    <lineage>
        <taxon>Bacteria</taxon>
        <taxon>Pseudomonadati</taxon>
        <taxon>Pseudomonadota</taxon>
        <taxon>Gammaproteobacteria</taxon>
        <taxon>Vibrionales</taxon>
        <taxon>Vibrionaceae</taxon>
        <taxon>Aliivibrio</taxon>
    </lineage>
</organism>
<feature type="transmembrane region" description="Helical" evidence="1">
    <location>
        <begin position="121"/>
        <end position="149"/>
    </location>
</feature>
<sequence>MLTHKDIDNNDKIETMRIALYNEEVLYEYETIEHQYLGYFVAAGFFSVMLWFLYDFSDDGIDAGEAIIFGGGGSIMTLFLIFFASADIKRIYKFTKNGILTEQADVVPEYAYQCIRMIGRVGAVVCLVAVVFVGPMAFIGAGASALLSFKLVNFRLKSMMFETLYFDESVIIKSSKINYITIVPNAQLLLSLDGIFCNKKSANDIFNTLRDFYPNGHFYEVEEEDDIYSHYKYKEFLHPMDQD</sequence>
<feature type="transmembrane region" description="Helical" evidence="1">
    <location>
        <begin position="66"/>
        <end position="86"/>
    </location>
</feature>
<keyword evidence="1" id="KW-0812">Transmembrane</keyword>
<dbReference type="KEGG" id="awd:AWOD_I_1436"/>
<protein>
    <submittedName>
        <fullName evidence="2">Membrane protein</fullName>
    </submittedName>
</protein>
<accession>A0A090IL85</accession>
<name>A0A090IL85_9GAMM</name>
<dbReference type="AlphaFoldDB" id="A0A090IL85"/>
<keyword evidence="3" id="KW-1185">Reference proteome</keyword>
<dbReference type="Proteomes" id="UP000032427">
    <property type="component" value="Chromosome 1"/>
</dbReference>
<dbReference type="PATRIC" id="fig|80852.17.peg.1478"/>
<dbReference type="HOGENOM" id="CLU_100876_0_0_6"/>